<dbReference type="PANTHER" id="PTHR13102:SF0">
    <property type="entry name" value="NUCLEOLAR PROTEIN 9"/>
    <property type="match status" value="1"/>
</dbReference>
<dbReference type="Gene3D" id="1.25.10.10">
    <property type="entry name" value="Leucine-rich Repeat Variant"/>
    <property type="match status" value="2"/>
</dbReference>
<dbReference type="GO" id="GO:0030688">
    <property type="term" value="C:preribosome, small subunit precursor"/>
    <property type="evidence" value="ECO:0007669"/>
    <property type="project" value="TreeGrafter"/>
</dbReference>
<reference evidence="4" key="1">
    <citation type="submission" date="2019-12" db="UniProtKB">
        <authorList>
            <consortium name="WormBaseParasite"/>
        </authorList>
    </citation>
    <scope>IDENTIFICATION</scope>
</reference>
<dbReference type="PANTHER" id="PTHR13102">
    <property type="entry name" value="NUCLEOLAR PROTEIN 9"/>
    <property type="match status" value="1"/>
</dbReference>
<dbReference type="GO" id="GO:0005730">
    <property type="term" value="C:nucleolus"/>
    <property type="evidence" value="ECO:0007669"/>
    <property type="project" value="TreeGrafter"/>
</dbReference>
<keyword evidence="3" id="KW-1185">Reference proteome</keyword>
<organism evidence="3 4">
    <name type="scientific">Trichuris muris</name>
    <name type="common">Mouse whipworm</name>
    <dbReference type="NCBI Taxonomy" id="70415"/>
    <lineage>
        <taxon>Eukaryota</taxon>
        <taxon>Metazoa</taxon>
        <taxon>Ecdysozoa</taxon>
        <taxon>Nematoda</taxon>
        <taxon>Enoplea</taxon>
        <taxon>Dorylaimia</taxon>
        <taxon>Trichinellida</taxon>
        <taxon>Trichuridae</taxon>
        <taxon>Trichuris</taxon>
    </lineage>
</organism>
<dbReference type="STRING" id="70415.A0A5S6QN39"/>
<accession>A0A5S6QN39</accession>
<evidence type="ECO:0000313" key="4">
    <source>
        <dbReference type="WBParaSite" id="TMUE_2000008282.1"/>
    </source>
</evidence>
<dbReference type="InterPro" id="IPR040000">
    <property type="entry name" value="NOP9"/>
</dbReference>
<dbReference type="GO" id="GO:0000056">
    <property type="term" value="P:ribosomal small subunit export from nucleus"/>
    <property type="evidence" value="ECO:0007669"/>
    <property type="project" value="TreeGrafter"/>
</dbReference>
<name>A0A5S6QN39_TRIMR</name>
<dbReference type="GO" id="GO:0000480">
    <property type="term" value="P:endonucleolytic cleavage in 5'-ETS of tricistronic rRNA transcript (SSU-rRNA, 5.8S rRNA, LSU-rRNA)"/>
    <property type="evidence" value="ECO:0007669"/>
    <property type="project" value="TreeGrafter"/>
</dbReference>
<dbReference type="GO" id="GO:0030686">
    <property type="term" value="C:90S preribosome"/>
    <property type="evidence" value="ECO:0007669"/>
    <property type="project" value="TreeGrafter"/>
</dbReference>
<dbReference type="GO" id="GO:0000447">
    <property type="term" value="P:endonucleolytic cleavage in ITS1 to separate SSU-rRNA from 5.8S rRNA and LSU-rRNA from tricistronic rRNA transcript (SSU-rRNA, 5.8S rRNA, LSU-rRNA)"/>
    <property type="evidence" value="ECO:0007669"/>
    <property type="project" value="TreeGrafter"/>
</dbReference>
<dbReference type="GO" id="GO:0003723">
    <property type="term" value="F:RNA binding"/>
    <property type="evidence" value="ECO:0007669"/>
    <property type="project" value="InterPro"/>
</dbReference>
<keyword evidence="1" id="KW-0677">Repeat</keyword>
<evidence type="ECO:0000256" key="2">
    <source>
        <dbReference type="PROSITE-ProRule" id="PRU00317"/>
    </source>
</evidence>
<dbReference type="PROSITE" id="PS50302">
    <property type="entry name" value="PUM"/>
    <property type="match status" value="2"/>
</dbReference>
<dbReference type="InterPro" id="IPR011989">
    <property type="entry name" value="ARM-like"/>
</dbReference>
<evidence type="ECO:0000256" key="1">
    <source>
        <dbReference type="ARBA" id="ARBA00022737"/>
    </source>
</evidence>
<dbReference type="GO" id="GO:0000472">
    <property type="term" value="P:endonucleolytic cleavage to generate mature 5'-end of SSU-rRNA from (SSU-rRNA, 5.8S rRNA, LSU-rRNA)"/>
    <property type="evidence" value="ECO:0007669"/>
    <property type="project" value="TreeGrafter"/>
</dbReference>
<dbReference type="InterPro" id="IPR001313">
    <property type="entry name" value="Pumilio_RNA-bd_rpt"/>
</dbReference>
<sequence length="609" mass="68614">MFIVIELAYKGSNGLIISGTSKQCAHKLICFLGISAPTLFHVATKVVGLEFVQFWMTVEVLAMPRTNWKRSRKFRESFAKPEHRGKNMKGGITDCAVVNTSDVRLESANSIPPLARDVKHYLADLAANVDPEMDEEQMRTMTQNVLTECKGQELSLICDREAATHLQHIVNANQQGRLEFLSRILYKRGKNVVQSFQTASGSRCFEQLLLSTIGINTETLAQQRSILLKSATVLLENMASVWSNLYSVHTLRCVGRLLVGANTENDDELRAAFNSLVGKILDWKYKDYLNDEAFSLLSQDFLRFDALHNGEFTAKLSSEILKETAEVVRNQWCDKQASRFWEQLIRFSPNSFLNELYPKHLQNHLIKLSVHRFANFPVQRYFERCSNVETVSLAVEEMLNGFSDIWNSKNLGVVVSLMNAAKGIEPLECKLLKKLRRILNCAKGDNHDLLPSVLTLGKFGSFSNEVEPLYFGSVLAQCLLRYAEKKEIVTSTVRLPAEQIVKLGCHQYGSHYVEAFLRSANTDDRKVFNVKLQPCIFQLANNKYGSRVVEAALDTSDTDGKALFLKSLVTHEKELLSTAHDSETRKSAREIRGTFIGGQINLSPLRSSG</sequence>
<proteinExistence type="predicted"/>
<dbReference type="AlphaFoldDB" id="A0A5S6QN39"/>
<feature type="repeat" description="Pumilio" evidence="2">
    <location>
        <begin position="360"/>
        <end position="400"/>
    </location>
</feature>
<protein>
    <submittedName>
        <fullName evidence="4">PUM-HD domain-containing protein</fullName>
    </submittedName>
</protein>
<evidence type="ECO:0000313" key="3">
    <source>
        <dbReference type="Proteomes" id="UP000046395"/>
    </source>
</evidence>
<dbReference type="SUPFAM" id="SSF48371">
    <property type="entry name" value="ARM repeat"/>
    <property type="match status" value="1"/>
</dbReference>
<dbReference type="WBParaSite" id="TMUE_2000008282.1">
    <property type="protein sequence ID" value="TMUE_2000008282.1"/>
    <property type="gene ID" value="WBGene00289478"/>
</dbReference>
<dbReference type="Proteomes" id="UP000046395">
    <property type="component" value="Unassembled WGS sequence"/>
</dbReference>
<feature type="repeat" description="Pumilio" evidence="2">
    <location>
        <begin position="531"/>
        <end position="566"/>
    </location>
</feature>
<dbReference type="SMART" id="SM00025">
    <property type="entry name" value="Pumilio"/>
    <property type="match status" value="3"/>
</dbReference>
<dbReference type="InterPro" id="IPR016024">
    <property type="entry name" value="ARM-type_fold"/>
</dbReference>
<dbReference type="Pfam" id="PF22493">
    <property type="entry name" value="PUF_NOP9"/>
    <property type="match status" value="1"/>
</dbReference>